<sequence length="217" mass="24323">MVHVPFVPSGYWSPCAPLVWNQGFPTPLGGLSMSTNSVNKSDILFSSSQFRKQVPRHENAVSRNSLTETIYAWPRESISRESGLSLFLAVLSGLKVFKLVTGNTLRTYNTILTLLGRQTVWVNSRLSRWKTVLSSVPQGTVLAPVIFNLHVDDFPSLLSSSVLLYADNVRIWRAMKSDSLELQNNPEKLSQWSKIWQLTINVPKCILMHIGHQGADT</sequence>
<feature type="domain" description="Reverse transcriptase" evidence="1">
    <location>
        <begin position="115"/>
        <end position="208"/>
    </location>
</feature>
<dbReference type="Proteomes" id="UP000277204">
    <property type="component" value="Unassembled WGS sequence"/>
</dbReference>
<evidence type="ECO:0000313" key="3">
    <source>
        <dbReference type="Proteomes" id="UP000277204"/>
    </source>
</evidence>
<dbReference type="AlphaFoldDB" id="A0A3P7XPI9"/>
<dbReference type="EMBL" id="UZAI01001300">
    <property type="protein sequence ID" value="VDO60444.1"/>
    <property type="molecule type" value="Genomic_DNA"/>
</dbReference>
<reference evidence="2 3" key="1">
    <citation type="submission" date="2018-11" db="EMBL/GenBank/DDBJ databases">
        <authorList>
            <consortium name="Pathogen Informatics"/>
        </authorList>
    </citation>
    <scope>NUCLEOTIDE SEQUENCE [LARGE SCALE GENOMIC DNA]</scope>
    <source>
        <strain evidence="2 3">Zambia</strain>
    </source>
</reference>
<evidence type="ECO:0000259" key="1">
    <source>
        <dbReference type="Pfam" id="PF00078"/>
    </source>
</evidence>
<evidence type="ECO:0000313" key="2">
    <source>
        <dbReference type="EMBL" id="VDO60444.1"/>
    </source>
</evidence>
<accession>A0A3P7XPI9</accession>
<dbReference type="InterPro" id="IPR000477">
    <property type="entry name" value="RT_dom"/>
</dbReference>
<proteinExistence type="predicted"/>
<organism evidence="2 3">
    <name type="scientific">Schistosoma margrebowiei</name>
    <dbReference type="NCBI Taxonomy" id="48269"/>
    <lineage>
        <taxon>Eukaryota</taxon>
        <taxon>Metazoa</taxon>
        <taxon>Spiralia</taxon>
        <taxon>Lophotrochozoa</taxon>
        <taxon>Platyhelminthes</taxon>
        <taxon>Trematoda</taxon>
        <taxon>Digenea</taxon>
        <taxon>Strigeidida</taxon>
        <taxon>Schistosomatoidea</taxon>
        <taxon>Schistosomatidae</taxon>
        <taxon>Schistosoma</taxon>
    </lineage>
</organism>
<protein>
    <recommendedName>
        <fullName evidence="1">Reverse transcriptase domain-containing protein</fullName>
    </recommendedName>
</protein>
<keyword evidence="3" id="KW-1185">Reference proteome</keyword>
<gene>
    <name evidence="2" type="ORF">SMRZ_LOCUS4186</name>
</gene>
<dbReference type="Pfam" id="PF00078">
    <property type="entry name" value="RVT_1"/>
    <property type="match status" value="1"/>
</dbReference>
<name>A0A3P7XPI9_9TREM</name>